<dbReference type="Pfam" id="PF10901">
    <property type="entry name" value="DUF2690"/>
    <property type="match status" value="1"/>
</dbReference>
<accession>A0A3S4SGH5</accession>
<dbReference type="InterPro" id="IPR021224">
    <property type="entry name" value="DUF2690"/>
</dbReference>
<dbReference type="RefSeq" id="WP_126412332.1">
    <property type="nucleotide sequence ID" value="NZ_CBCRWE010000004.1"/>
</dbReference>
<keyword evidence="3" id="KW-1185">Reference proteome</keyword>
<dbReference type="EMBL" id="LR134363">
    <property type="protein sequence ID" value="VEG75485.1"/>
    <property type="molecule type" value="Genomic_DNA"/>
</dbReference>
<dbReference type="Proteomes" id="UP000276899">
    <property type="component" value="Chromosome"/>
</dbReference>
<gene>
    <name evidence="2" type="ORF">NCTC11923_02156</name>
</gene>
<keyword evidence="1" id="KW-0812">Transmembrane</keyword>
<keyword evidence="1" id="KW-1133">Transmembrane helix</keyword>
<evidence type="ECO:0000256" key="1">
    <source>
        <dbReference type="SAM" id="Phobius"/>
    </source>
</evidence>
<feature type="transmembrane region" description="Helical" evidence="1">
    <location>
        <begin position="94"/>
        <end position="116"/>
    </location>
</feature>
<evidence type="ECO:0000313" key="2">
    <source>
        <dbReference type="EMBL" id="VEG75485.1"/>
    </source>
</evidence>
<dbReference type="KEGG" id="asla:NCTC11923_02156"/>
<name>A0A3S4SGH5_9ACTO</name>
<feature type="transmembrane region" description="Helical" evidence="1">
    <location>
        <begin position="41"/>
        <end position="60"/>
    </location>
</feature>
<dbReference type="AlphaFoldDB" id="A0A3S4SGH5"/>
<sequence>MTPSRANAGRNMNRNYRRQIFIARQDRTNKSNSETTTTTDVFIALLTHASVALSFVGILVNSDQKVADSRQLVEKGAPNFSGINTLLDTASTCFNVTVVLIILTSVISITAFPLVLQHESNSKADLRRKSKKESSRFIYITLGVFVSVCAALTFSHTFLALKGEHLSKQPYCHQETCLNKDPQGTNCETDDERIDVASASIGTDGDSPREIGTISLVYSPKCGANWGHFEMITGYDLTSYRDTEFFIQSYDDNSGNKRDNKSERVRGQDYAMAGFKQGFLLVG</sequence>
<dbReference type="STRING" id="1278298.GCA_000428685_02452"/>
<protein>
    <recommendedName>
        <fullName evidence="4">DUF2690 domain-containing protein</fullName>
    </recommendedName>
</protein>
<proteinExistence type="predicted"/>
<reference evidence="2 3" key="1">
    <citation type="submission" date="2018-12" db="EMBL/GenBank/DDBJ databases">
        <authorList>
            <consortium name="Pathogen Informatics"/>
        </authorList>
    </citation>
    <scope>NUCLEOTIDE SEQUENCE [LARGE SCALE GENOMIC DNA]</scope>
    <source>
        <strain evidence="2 3">NCTC11923</strain>
    </source>
</reference>
<organism evidence="2 3">
    <name type="scientific">Actinomyces slackii</name>
    <dbReference type="NCBI Taxonomy" id="52774"/>
    <lineage>
        <taxon>Bacteria</taxon>
        <taxon>Bacillati</taxon>
        <taxon>Actinomycetota</taxon>
        <taxon>Actinomycetes</taxon>
        <taxon>Actinomycetales</taxon>
        <taxon>Actinomycetaceae</taxon>
        <taxon>Actinomyces</taxon>
    </lineage>
</organism>
<feature type="transmembrane region" description="Helical" evidence="1">
    <location>
        <begin position="137"/>
        <end position="161"/>
    </location>
</feature>
<keyword evidence="1" id="KW-0472">Membrane</keyword>
<evidence type="ECO:0008006" key="4">
    <source>
        <dbReference type="Google" id="ProtNLM"/>
    </source>
</evidence>
<evidence type="ECO:0000313" key="3">
    <source>
        <dbReference type="Proteomes" id="UP000276899"/>
    </source>
</evidence>